<organism evidence="7 8">
    <name type="scientific">Mangrovibacterium diazotrophicum</name>
    <dbReference type="NCBI Taxonomy" id="1261403"/>
    <lineage>
        <taxon>Bacteria</taxon>
        <taxon>Pseudomonadati</taxon>
        <taxon>Bacteroidota</taxon>
        <taxon>Bacteroidia</taxon>
        <taxon>Marinilabiliales</taxon>
        <taxon>Prolixibacteraceae</taxon>
        <taxon>Mangrovibacterium</taxon>
    </lineage>
</organism>
<protein>
    <recommendedName>
        <fullName evidence="6">Ribosomal RNA large subunit methyltransferase F</fullName>
        <ecNumber evidence="6">2.1.1.181</ecNumber>
    </recommendedName>
    <alternativeName>
        <fullName evidence="6">23S rRNA mA1618 methyltransferase</fullName>
    </alternativeName>
    <alternativeName>
        <fullName evidence="6">rRNA adenine N-6-methyltransferase</fullName>
    </alternativeName>
</protein>
<comment type="similarity">
    <text evidence="6">Belongs to the methyltransferase superfamily. METTL16/RlmF family.</text>
</comment>
<dbReference type="PANTHER" id="PTHR13393">
    <property type="entry name" value="SAM-DEPENDENT METHYLTRANSFERASE"/>
    <property type="match status" value="1"/>
</dbReference>
<dbReference type="EMBL" id="RAPN01000003">
    <property type="protein sequence ID" value="RKD87904.1"/>
    <property type="molecule type" value="Genomic_DNA"/>
</dbReference>
<keyword evidence="4 6" id="KW-0808">Transferase</keyword>
<dbReference type="EC" id="2.1.1.181" evidence="6"/>
<dbReference type="GO" id="GO:0070475">
    <property type="term" value="P:rRNA base methylation"/>
    <property type="evidence" value="ECO:0007669"/>
    <property type="project" value="TreeGrafter"/>
</dbReference>
<keyword evidence="8" id="KW-1185">Reference proteome</keyword>
<evidence type="ECO:0000256" key="5">
    <source>
        <dbReference type="ARBA" id="ARBA00022691"/>
    </source>
</evidence>
<keyword evidence="1 6" id="KW-0963">Cytoplasm</keyword>
<dbReference type="Proteomes" id="UP000283387">
    <property type="component" value="Unassembled WGS sequence"/>
</dbReference>
<keyword evidence="5 6" id="KW-0949">S-adenosyl-L-methionine</keyword>
<evidence type="ECO:0000256" key="4">
    <source>
        <dbReference type="ARBA" id="ARBA00022679"/>
    </source>
</evidence>
<name>A0A419VXK2_9BACT</name>
<comment type="subcellular location">
    <subcellularLocation>
        <location evidence="6">Cytoplasm</location>
    </subcellularLocation>
</comment>
<sequence length="320" mass="36039">MPEKKTNSSSVKTELHPRNKNRERYNFPQLVAACPELAPFTKINPFGDESIDFSNPQAVKELNKALLSVDYGIEWWDIPAGYLCPPIPGRADYIHHIADLLASSNGGVVPTGSKVRCLDVGVGANCIYPIIGATEYGWNFTGADIDPVSLESAELIVSRNAKLVGEIELRHQVNPQNIFTGIIEPDDRFDLTICNPPFHASAEEAQRGTNRKNTNLRIRQQGKSNLNFGGKSNELWCVGGEEVFLQRMIRQSKQFEKSCLWFTSLVSKSERLPRIYKTLKQEQAVEVRTINMGQGNKVSRFVAWTFLTAAEQNEWIKKWK</sequence>
<dbReference type="CDD" id="cd02440">
    <property type="entry name" value="AdoMet_MTases"/>
    <property type="match status" value="1"/>
</dbReference>
<dbReference type="GO" id="GO:0005737">
    <property type="term" value="C:cytoplasm"/>
    <property type="evidence" value="ECO:0007669"/>
    <property type="project" value="UniProtKB-SubCell"/>
</dbReference>
<dbReference type="InterPro" id="IPR016909">
    <property type="entry name" value="rRNA_lsu_MeTfrase_F"/>
</dbReference>
<keyword evidence="3 6" id="KW-0489">Methyltransferase</keyword>
<evidence type="ECO:0000256" key="3">
    <source>
        <dbReference type="ARBA" id="ARBA00022603"/>
    </source>
</evidence>
<dbReference type="SUPFAM" id="SSF53335">
    <property type="entry name" value="S-adenosyl-L-methionine-dependent methyltransferases"/>
    <property type="match status" value="1"/>
</dbReference>
<dbReference type="PIRSF" id="PIRSF029038">
    <property type="entry name" value="Mtase_YbiN_prd"/>
    <property type="match status" value="1"/>
</dbReference>
<evidence type="ECO:0000313" key="7">
    <source>
        <dbReference type="EMBL" id="RKD87904.1"/>
    </source>
</evidence>
<dbReference type="RefSeq" id="WP_120274920.1">
    <property type="nucleotide sequence ID" value="NZ_RAPN01000003.1"/>
</dbReference>
<evidence type="ECO:0000256" key="2">
    <source>
        <dbReference type="ARBA" id="ARBA00022552"/>
    </source>
</evidence>
<comment type="function">
    <text evidence="6">Specifically methylates the adenine in position 1618 of 23S rRNA.</text>
</comment>
<dbReference type="PANTHER" id="PTHR13393:SF0">
    <property type="entry name" value="RNA N6-ADENOSINE-METHYLTRANSFERASE METTL16"/>
    <property type="match status" value="1"/>
</dbReference>
<dbReference type="NCBIfam" id="NF008725">
    <property type="entry name" value="PRK11727.1"/>
    <property type="match status" value="1"/>
</dbReference>
<comment type="catalytic activity">
    <reaction evidence="6">
        <text>adenosine(1618) in 23S rRNA + S-adenosyl-L-methionine = N(6)-methyladenosine(1618) in 23S rRNA + S-adenosyl-L-homocysteine + H(+)</text>
        <dbReference type="Rhea" id="RHEA:16497"/>
        <dbReference type="Rhea" id="RHEA-COMP:10229"/>
        <dbReference type="Rhea" id="RHEA-COMP:10231"/>
        <dbReference type="ChEBI" id="CHEBI:15378"/>
        <dbReference type="ChEBI" id="CHEBI:57856"/>
        <dbReference type="ChEBI" id="CHEBI:59789"/>
        <dbReference type="ChEBI" id="CHEBI:74411"/>
        <dbReference type="ChEBI" id="CHEBI:74449"/>
        <dbReference type="EC" id="2.1.1.181"/>
    </reaction>
</comment>
<dbReference type="Pfam" id="PF05971">
    <property type="entry name" value="Methyltransf_10"/>
    <property type="match status" value="1"/>
</dbReference>
<proteinExistence type="inferred from homology"/>
<gene>
    <name evidence="6" type="primary">rlmF</name>
    <name evidence="7" type="ORF">BC643_3912</name>
</gene>
<evidence type="ECO:0000256" key="1">
    <source>
        <dbReference type="ARBA" id="ARBA00022490"/>
    </source>
</evidence>
<dbReference type="InterPro" id="IPR029063">
    <property type="entry name" value="SAM-dependent_MTases_sf"/>
</dbReference>
<dbReference type="OrthoDB" id="1115728at2"/>
<dbReference type="InterPro" id="IPR010286">
    <property type="entry name" value="METTL16/RlmF"/>
</dbReference>
<comment type="caution">
    <text evidence="7">The sequence shown here is derived from an EMBL/GenBank/DDBJ whole genome shotgun (WGS) entry which is preliminary data.</text>
</comment>
<dbReference type="HAMAP" id="MF_01848">
    <property type="entry name" value="23SrRNA_methyltr_F"/>
    <property type="match status" value="1"/>
</dbReference>
<dbReference type="Gene3D" id="3.40.50.150">
    <property type="entry name" value="Vaccinia Virus protein VP39"/>
    <property type="match status" value="1"/>
</dbReference>
<reference evidence="7 8" key="1">
    <citation type="submission" date="2018-09" db="EMBL/GenBank/DDBJ databases">
        <title>Genomic Encyclopedia of Archaeal and Bacterial Type Strains, Phase II (KMG-II): from individual species to whole genera.</title>
        <authorList>
            <person name="Goeker M."/>
        </authorList>
    </citation>
    <scope>NUCLEOTIDE SEQUENCE [LARGE SCALE GENOMIC DNA]</scope>
    <source>
        <strain evidence="7 8">DSM 27148</strain>
    </source>
</reference>
<dbReference type="AlphaFoldDB" id="A0A419VXK2"/>
<keyword evidence="2 6" id="KW-0698">rRNA processing</keyword>
<accession>A0A419VXK2</accession>
<dbReference type="GO" id="GO:0052907">
    <property type="term" value="F:23S rRNA (adenine(1618)-N(6))-methyltransferase activity"/>
    <property type="evidence" value="ECO:0007669"/>
    <property type="project" value="UniProtKB-EC"/>
</dbReference>
<evidence type="ECO:0000256" key="6">
    <source>
        <dbReference type="HAMAP-Rule" id="MF_01848"/>
    </source>
</evidence>
<evidence type="ECO:0000313" key="8">
    <source>
        <dbReference type="Proteomes" id="UP000283387"/>
    </source>
</evidence>